<protein>
    <submittedName>
        <fullName evidence="3">Unannotated protein</fullName>
    </submittedName>
</protein>
<dbReference type="InterPro" id="IPR025443">
    <property type="entry name" value="DUF4307"/>
</dbReference>
<reference evidence="3" key="1">
    <citation type="submission" date="2020-05" db="EMBL/GenBank/DDBJ databases">
        <authorList>
            <person name="Chiriac C."/>
            <person name="Salcher M."/>
            <person name="Ghai R."/>
            <person name="Kavagutti S V."/>
        </authorList>
    </citation>
    <scope>NUCLEOTIDE SEQUENCE</scope>
</reference>
<keyword evidence="1" id="KW-0812">Transmembrane</keyword>
<evidence type="ECO:0000313" key="3">
    <source>
        <dbReference type="EMBL" id="CAB4943345.1"/>
    </source>
</evidence>
<dbReference type="EMBL" id="CAFBND010000042">
    <property type="protein sequence ID" value="CAB4943345.1"/>
    <property type="molecule type" value="Genomic_DNA"/>
</dbReference>
<accession>A0A6J7JIV3</accession>
<dbReference type="EMBL" id="CAFBIZ010000169">
    <property type="protein sequence ID" value="CAB4851402.1"/>
    <property type="molecule type" value="Genomic_DNA"/>
</dbReference>
<gene>
    <name evidence="2" type="ORF">UFOPK3268_01243</name>
    <name evidence="3" type="ORF">UFOPK3752_01202</name>
    <name evidence="4" type="ORF">UFOPK4150_01599</name>
</gene>
<sequence length="156" mass="16816">MTSETPSAAMAARYGLRQRSRTMIIGITALVLAFGSTIGYVTWRMATPPVQTTLLAFLVVNDSRIDITFEIHRDEASDTICVLRAQAENHTDVGYATVTITRGRTYVQPTYRLATRAQATSGEVLGCAANEVPRVDAAAFPPGTANPPQVRTIDGT</sequence>
<evidence type="ECO:0000256" key="1">
    <source>
        <dbReference type="SAM" id="Phobius"/>
    </source>
</evidence>
<dbReference type="Pfam" id="PF14155">
    <property type="entry name" value="DUF4307"/>
    <property type="match status" value="1"/>
</dbReference>
<proteinExistence type="predicted"/>
<dbReference type="AlphaFoldDB" id="A0A6J7JIV3"/>
<feature type="transmembrane region" description="Helical" evidence="1">
    <location>
        <begin position="23"/>
        <end position="43"/>
    </location>
</feature>
<keyword evidence="1" id="KW-0472">Membrane</keyword>
<evidence type="ECO:0000313" key="4">
    <source>
        <dbReference type="EMBL" id="CAB5036116.1"/>
    </source>
</evidence>
<evidence type="ECO:0000313" key="2">
    <source>
        <dbReference type="EMBL" id="CAB4851402.1"/>
    </source>
</evidence>
<name>A0A6J7JIV3_9ZZZZ</name>
<organism evidence="3">
    <name type="scientific">freshwater metagenome</name>
    <dbReference type="NCBI Taxonomy" id="449393"/>
    <lineage>
        <taxon>unclassified sequences</taxon>
        <taxon>metagenomes</taxon>
        <taxon>ecological metagenomes</taxon>
    </lineage>
</organism>
<dbReference type="EMBL" id="CAFBPU010000034">
    <property type="protein sequence ID" value="CAB5036116.1"/>
    <property type="molecule type" value="Genomic_DNA"/>
</dbReference>
<keyword evidence="1" id="KW-1133">Transmembrane helix</keyword>